<sequence length="897" mass="102169">MKKQYVWLAGMAFALGTAGLGAAQIFQEKDLQFKPSDNGSDTGAFQSKVNDGVIEIDFTDRTNQDNYLHIDLGKFDLAEYLPGGYLEIDAEVDRPILRIAASLSEPARFWPTRLFVEQEATMKPGRRAYRFYFDTLPAKRLKANRDHLYIFLHDIGGESKGKAKVRIHGTRLVKNAPDYTQQKNACYREQYNWRNYPELGKFYRGKYDRLVPAEALDANPFVSSVSLNGEFQKSFIGDITWKYDQLTDTSFARPGEPLKAAKRVTVPEAPVADQPGGYYLYKKNFNFTPKAGEKVYLRIGDLADSAEIYLNGERIGTQSGARKRHEWVLENGSRQTNTWGKPVKEVVKFQHFERMGIKCPFNPADLPDAEVMMLPIYTGEYPWNYAFDVTDALKAGENTLAIRLYGNPVKGWWIYRHTEDRSYKNIFGLLGDVELLVEARPAFVQAESTNAGQVAADGTVERVFSGKTVPGVKRVTVTGHDRRLELPVDGQGNFRGSLRLPAGFDRWNFTLTAFDGEGRGVGSRDIAFNGSVIELRDGRLYVNGDRFVIRGINGEVGIEWDNDRRQTRRRWLKMLGTYKQLGFNALRIEGATPQQLQDAQDYGLMVMPVYASGSCNTTEVALGNLEAPDHEFNTDAHKEMALTLSQYPNILFWNSGNENHHTAGYNDKVLMDRYLETAERYLHKFDPDRRPVTYANLDTFGTDWFFTAGQGVLGYNSYRFPDDFTQMMKEIYQETRMPVVFCEWGLTENETKGTALRKKDIAQWEKDMEAKLASMRNTEGCVGGFLYAHHGELLDVRGREFLQKVMAPFRLTREGNTIKFENQDVATLRKVSIQLVSPDNVVESEWLDELKPGRSLRIACPAELRNDASLRLEIRFETHRGLKHAYTRMVNRITEAK</sequence>
<evidence type="ECO:0000313" key="4">
    <source>
        <dbReference type="Proteomes" id="UP000245959"/>
    </source>
</evidence>
<keyword evidence="4" id="KW-1185">Reference proteome</keyword>
<dbReference type="Gene3D" id="2.60.120.260">
    <property type="entry name" value="Galactose-binding domain-like"/>
    <property type="match status" value="1"/>
</dbReference>
<dbReference type="InterPro" id="IPR051913">
    <property type="entry name" value="GH2_Domain-Containing"/>
</dbReference>
<dbReference type="GO" id="GO:0005975">
    <property type="term" value="P:carbohydrate metabolic process"/>
    <property type="evidence" value="ECO:0007669"/>
    <property type="project" value="InterPro"/>
</dbReference>
<dbReference type="AlphaFoldDB" id="A0A2U1AAI2"/>
<evidence type="ECO:0000313" key="3">
    <source>
        <dbReference type="EMBL" id="PVY31170.1"/>
    </source>
</evidence>
<feature type="chain" id="PRO_5015738096" evidence="1">
    <location>
        <begin position="23"/>
        <end position="897"/>
    </location>
</feature>
<feature type="signal peptide" evidence="1">
    <location>
        <begin position="1"/>
        <end position="22"/>
    </location>
</feature>
<feature type="domain" description="Glycoside hydrolase family 2 catalytic" evidence="2">
    <location>
        <begin position="533"/>
        <end position="762"/>
    </location>
</feature>
<dbReference type="GO" id="GO:0004553">
    <property type="term" value="F:hydrolase activity, hydrolyzing O-glycosyl compounds"/>
    <property type="evidence" value="ECO:0007669"/>
    <property type="project" value="InterPro"/>
</dbReference>
<proteinExistence type="predicted"/>
<dbReference type="InterPro" id="IPR006103">
    <property type="entry name" value="Glyco_hydro_2_cat"/>
</dbReference>
<dbReference type="InterPro" id="IPR008979">
    <property type="entry name" value="Galactose-bd-like_sf"/>
</dbReference>
<dbReference type="SUPFAM" id="SSF51445">
    <property type="entry name" value="(Trans)glycosidases"/>
    <property type="match status" value="1"/>
</dbReference>
<dbReference type="Pfam" id="PF02836">
    <property type="entry name" value="Glyco_hydro_2_C"/>
    <property type="match status" value="1"/>
</dbReference>
<name>A0A2U1AAI2_9BACT</name>
<protein>
    <submittedName>
        <fullName evidence="3">Glycosyl hydrolase family 2</fullName>
    </submittedName>
</protein>
<dbReference type="EMBL" id="QEKH01000061">
    <property type="protein sequence ID" value="PVY31170.1"/>
    <property type="molecule type" value="Genomic_DNA"/>
</dbReference>
<evidence type="ECO:0000259" key="2">
    <source>
        <dbReference type="Pfam" id="PF02836"/>
    </source>
</evidence>
<gene>
    <name evidence="3" type="ORF">C8D82_1613</name>
</gene>
<comment type="caution">
    <text evidence="3">The sequence shown here is derived from an EMBL/GenBank/DDBJ whole genome shotgun (WGS) entry which is preliminary data.</text>
</comment>
<dbReference type="Proteomes" id="UP000245959">
    <property type="component" value="Unassembled WGS sequence"/>
</dbReference>
<dbReference type="InterPro" id="IPR017853">
    <property type="entry name" value="GH"/>
</dbReference>
<dbReference type="PANTHER" id="PTHR42732">
    <property type="entry name" value="BETA-GALACTOSIDASE"/>
    <property type="match status" value="1"/>
</dbReference>
<accession>A0A2U1AAI2</accession>
<organism evidence="3 4">
    <name type="scientific">Victivallis vadensis</name>
    <dbReference type="NCBI Taxonomy" id="172901"/>
    <lineage>
        <taxon>Bacteria</taxon>
        <taxon>Pseudomonadati</taxon>
        <taxon>Lentisphaerota</taxon>
        <taxon>Lentisphaeria</taxon>
        <taxon>Victivallales</taxon>
        <taxon>Victivallaceae</taxon>
        <taxon>Victivallis</taxon>
    </lineage>
</organism>
<keyword evidence="1" id="KW-0732">Signal</keyword>
<dbReference type="Gene3D" id="3.20.20.80">
    <property type="entry name" value="Glycosidases"/>
    <property type="match status" value="1"/>
</dbReference>
<keyword evidence="3" id="KW-0378">Hydrolase</keyword>
<dbReference type="SUPFAM" id="SSF49785">
    <property type="entry name" value="Galactose-binding domain-like"/>
    <property type="match status" value="2"/>
</dbReference>
<dbReference type="PANTHER" id="PTHR42732:SF2">
    <property type="entry name" value="BETA-MANNOSIDASE"/>
    <property type="match status" value="1"/>
</dbReference>
<reference evidence="3 4" key="1">
    <citation type="submission" date="2018-04" db="EMBL/GenBank/DDBJ databases">
        <title>Genomic Encyclopedia of Type Strains, Phase IV (KMG-IV): sequencing the most valuable type-strain genomes for metagenomic binning, comparative biology and taxonomic classification.</title>
        <authorList>
            <person name="Goeker M."/>
        </authorList>
    </citation>
    <scope>NUCLEOTIDE SEQUENCE [LARGE SCALE GENOMIC DNA]</scope>
    <source>
        <strain evidence="3 4">DSM 14823</strain>
    </source>
</reference>
<evidence type="ECO:0000256" key="1">
    <source>
        <dbReference type="SAM" id="SignalP"/>
    </source>
</evidence>